<evidence type="ECO:0000313" key="2">
    <source>
        <dbReference type="Proteomes" id="UP000828390"/>
    </source>
</evidence>
<evidence type="ECO:0000313" key="1">
    <source>
        <dbReference type="EMBL" id="KAH3819825.1"/>
    </source>
</evidence>
<dbReference type="EMBL" id="JAIWYP010000005">
    <property type="protein sequence ID" value="KAH3819825.1"/>
    <property type="molecule type" value="Genomic_DNA"/>
</dbReference>
<accession>A0A9D4GQY7</accession>
<sequence length="159" mass="17944">MFKNWVRPLDPHAAFPIKDFYLNMQCHVQELGATSRSASGLSYQKCLCLELNVHVRVIGGLVKHWNLVFHVLPPLSVSSRPRQQLSTVILQECASISANGACRPTSFSKAGISRNASERWPGRIRQERMRQGQEVVAVFYWPCFLLKTSTMKGNAKLLC</sequence>
<organism evidence="1 2">
    <name type="scientific">Dreissena polymorpha</name>
    <name type="common">Zebra mussel</name>
    <name type="synonym">Mytilus polymorpha</name>
    <dbReference type="NCBI Taxonomy" id="45954"/>
    <lineage>
        <taxon>Eukaryota</taxon>
        <taxon>Metazoa</taxon>
        <taxon>Spiralia</taxon>
        <taxon>Lophotrochozoa</taxon>
        <taxon>Mollusca</taxon>
        <taxon>Bivalvia</taxon>
        <taxon>Autobranchia</taxon>
        <taxon>Heteroconchia</taxon>
        <taxon>Euheterodonta</taxon>
        <taxon>Imparidentia</taxon>
        <taxon>Neoheterodontei</taxon>
        <taxon>Myida</taxon>
        <taxon>Dreissenoidea</taxon>
        <taxon>Dreissenidae</taxon>
        <taxon>Dreissena</taxon>
    </lineage>
</organism>
<gene>
    <name evidence="1" type="ORF">DPMN_121568</name>
</gene>
<keyword evidence="2" id="KW-1185">Reference proteome</keyword>
<name>A0A9D4GQY7_DREPO</name>
<reference evidence="1" key="1">
    <citation type="journal article" date="2019" name="bioRxiv">
        <title>The Genome of the Zebra Mussel, Dreissena polymorpha: A Resource for Invasive Species Research.</title>
        <authorList>
            <person name="McCartney M.A."/>
            <person name="Auch B."/>
            <person name="Kono T."/>
            <person name="Mallez S."/>
            <person name="Zhang Y."/>
            <person name="Obille A."/>
            <person name="Becker A."/>
            <person name="Abrahante J.E."/>
            <person name="Garbe J."/>
            <person name="Badalamenti J.P."/>
            <person name="Herman A."/>
            <person name="Mangelson H."/>
            <person name="Liachko I."/>
            <person name="Sullivan S."/>
            <person name="Sone E.D."/>
            <person name="Koren S."/>
            <person name="Silverstein K.A.T."/>
            <person name="Beckman K.B."/>
            <person name="Gohl D.M."/>
        </authorList>
    </citation>
    <scope>NUCLEOTIDE SEQUENCE</scope>
    <source>
        <strain evidence="1">Duluth1</strain>
        <tissue evidence="1">Whole animal</tissue>
    </source>
</reference>
<reference evidence="1" key="2">
    <citation type="submission" date="2020-11" db="EMBL/GenBank/DDBJ databases">
        <authorList>
            <person name="McCartney M.A."/>
            <person name="Auch B."/>
            <person name="Kono T."/>
            <person name="Mallez S."/>
            <person name="Becker A."/>
            <person name="Gohl D.M."/>
            <person name="Silverstein K.A.T."/>
            <person name="Koren S."/>
            <person name="Bechman K.B."/>
            <person name="Herman A."/>
            <person name="Abrahante J.E."/>
            <person name="Garbe J."/>
        </authorList>
    </citation>
    <scope>NUCLEOTIDE SEQUENCE</scope>
    <source>
        <strain evidence="1">Duluth1</strain>
        <tissue evidence="1">Whole animal</tissue>
    </source>
</reference>
<protein>
    <submittedName>
        <fullName evidence="1">Uncharacterized protein</fullName>
    </submittedName>
</protein>
<comment type="caution">
    <text evidence="1">The sequence shown here is derived from an EMBL/GenBank/DDBJ whole genome shotgun (WGS) entry which is preliminary data.</text>
</comment>
<dbReference type="AlphaFoldDB" id="A0A9D4GQY7"/>
<dbReference type="Proteomes" id="UP000828390">
    <property type="component" value="Unassembled WGS sequence"/>
</dbReference>
<proteinExistence type="predicted"/>